<feature type="domain" description="Peptidase S26" evidence="7">
    <location>
        <begin position="475"/>
        <end position="512"/>
    </location>
</feature>
<dbReference type="EC" id="3.4.21.89" evidence="3 6"/>
<dbReference type="InterPro" id="IPR019533">
    <property type="entry name" value="Peptidase_S26"/>
</dbReference>
<evidence type="ECO:0000256" key="4">
    <source>
        <dbReference type="ARBA" id="ARBA00019232"/>
    </source>
</evidence>
<dbReference type="Proteomes" id="UP000770785">
    <property type="component" value="Unassembled WGS sequence"/>
</dbReference>
<keyword evidence="6" id="KW-1133">Transmembrane helix</keyword>
<dbReference type="PANTHER" id="PTHR43390:SF1">
    <property type="entry name" value="CHLOROPLAST PROCESSING PEPTIDASE"/>
    <property type="match status" value="1"/>
</dbReference>
<dbReference type="CDD" id="cd06530">
    <property type="entry name" value="S26_SPase_I"/>
    <property type="match status" value="2"/>
</dbReference>
<organism evidence="8 9">
    <name type="scientific">Neolewinella antarctica</name>
    <dbReference type="NCBI Taxonomy" id="442734"/>
    <lineage>
        <taxon>Bacteria</taxon>
        <taxon>Pseudomonadati</taxon>
        <taxon>Bacteroidota</taxon>
        <taxon>Saprospiria</taxon>
        <taxon>Saprospirales</taxon>
        <taxon>Lewinellaceae</taxon>
        <taxon>Neolewinella</taxon>
    </lineage>
</organism>
<comment type="caution">
    <text evidence="6">Lacks conserved residue(s) required for the propagation of feature annotation.</text>
</comment>
<dbReference type="GO" id="GO:0009003">
    <property type="term" value="F:signal peptidase activity"/>
    <property type="evidence" value="ECO:0007669"/>
    <property type="project" value="UniProtKB-EC"/>
</dbReference>
<name>A0ABX0X5V8_9BACT</name>
<dbReference type="Gene3D" id="2.10.109.10">
    <property type="entry name" value="Umud Fragment, subunit A"/>
    <property type="match status" value="2"/>
</dbReference>
<dbReference type="PROSITE" id="PS00760">
    <property type="entry name" value="SPASE_I_2"/>
    <property type="match status" value="1"/>
</dbReference>
<evidence type="ECO:0000256" key="5">
    <source>
        <dbReference type="ARBA" id="ARBA00022801"/>
    </source>
</evidence>
<dbReference type="InterPro" id="IPR000223">
    <property type="entry name" value="Pept_S26A_signal_pept_1"/>
</dbReference>
<dbReference type="Pfam" id="PF18936">
    <property type="entry name" value="DUF5684"/>
    <property type="match status" value="1"/>
</dbReference>
<sequence length="538" mass="61194">MTWLNLVLLLGYIGLSVALYFLFPKAGREAKSALIPGYNMWVVAEIVGRKGWHSLLLLIPFFNVFIFAGLMVDLARSFGRYNFGEHVLAVIASWGYFGWLGKQAGPTFTYNGPILEVERRYHAELKAASGTKQEREINKVHAAYPQFQKPFYQDWAEAAVFAIFAAAFIRLLLIESYIIPTPSMEGNLNVGDFLFVSKIHYGLRLPQTLLMIPLAHNQTPVIGGESYIDGAELPYRRLPALEKIDRFDPVVFNVPAGDSVYLIPGRAVYPHDLNYDVRYDQIKRSVDAGKIDLITRPVDKRDHYVKRAIGLPGETIEVRNRDVYINGEKVEDPANVQYSYYVEPPVNQVSEKWREMSISPDDLAVDQDNGRQYLLLSLEQKAALESGNAPLTLTPRIKAGGVQYYPHDATYFGDQAVDNFAAVRIPERGMTIKLDARTYALYWRPIAVYEGNESFVRRGNKFFLDDQEITEYTFKLDYYWMMGDNRHNSEDSRVWGFVPETHVLGKPLFVWFSIKEGSLGNGVNWHRIGRSATKTGGR</sequence>
<keyword evidence="6" id="KW-0645">Protease</keyword>
<dbReference type="PROSITE" id="PS00761">
    <property type="entry name" value="SPASE_I_3"/>
    <property type="match status" value="1"/>
</dbReference>
<dbReference type="InterPro" id="IPR019758">
    <property type="entry name" value="Pept_S26A_signal_pept_1_CS"/>
</dbReference>
<dbReference type="PANTHER" id="PTHR43390">
    <property type="entry name" value="SIGNAL PEPTIDASE I"/>
    <property type="match status" value="1"/>
</dbReference>
<evidence type="ECO:0000256" key="2">
    <source>
        <dbReference type="ARBA" id="ARBA00009370"/>
    </source>
</evidence>
<dbReference type="SUPFAM" id="SSF51306">
    <property type="entry name" value="LexA/Signal peptidase"/>
    <property type="match status" value="1"/>
</dbReference>
<evidence type="ECO:0000256" key="1">
    <source>
        <dbReference type="ARBA" id="ARBA00000677"/>
    </source>
</evidence>
<evidence type="ECO:0000313" key="9">
    <source>
        <dbReference type="Proteomes" id="UP000770785"/>
    </source>
</evidence>
<accession>A0ABX0X5V8</accession>
<feature type="transmembrane region" description="Helical" evidence="6">
    <location>
        <begin position="55"/>
        <end position="72"/>
    </location>
</feature>
<gene>
    <name evidence="8" type="ORF">GGR27_000066</name>
</gene>
<dbReference type="InterPro" id="IPR043739">
    <property type="entry name" value="DUF5684"/>
</dbReference>
<feature type="domain" description="Peptidase S26" evidence="7">
    <location>
        <begin position="153"/>
        <end position="342"/>
    </location>
</feature>
<evidence type="ECO:0000313" key="8">
    <source>
        <dbReference type="EMBL" id="NJC24585.1"/>
    </source>
</evidence>
<comment type="catalytic activity">
    <reaction evidence="1 6">
        <text>Cleavage of hydrophobic, N-terminal signal or leader sequences from secreted and periplasmic proteins.</text>
        <dbReference type="EC" id="3.4.21.89"/>
    </reaction>
</comment>
<dbReference type="NCBIfam" id="TIGR02227">
    <property type="entry name" value="sigpep_I_bact"/>
    <property type="match status" value="1"/>
</dbReference>
<evidence type="ECO:0000256" key="3">
    <source>
        <dbReference type="ARBA" id="ARBA00013208"/>
    </source>
</evidence>
<feature type="transmembrane region" description="Helical" evidence="6">
    <location>
        <begin position="6"/>
        <end position="23"/>
    </location>
</feature>
<dbReference type="RefSeq" id="WP_168035407.1">
    <property type="nucleotide sequence ID" value="NZ_JAATJH010000001.1"/>
</dbReference>
<comment type="similarity">
    <text evidence="2 6">Belongs to the peptidase S26 family.</text>
</comment>
<comment type="subcellular location">
    <subcellularLocation>
        <location evidence="6">Membrane</location>
        <topology evidence="6">Single-pass type II membrane protein</topology>
    </subcellularLocation>
</comment>
<keyword evidence="6" id="KW-0472">Membrane</keyword>
<keyword evidence="5 6" id="KW-0378">Hydrolase</keyword>
<proteinExistence type="inferred from homology"/>
<keyword evidence="6" id="KW-0812">Transmembrane</keyword>
<comment type="caution">
    <text evidence="8">The sequence shown here is derived from an EMBL/GenBank/DDBJ whole genome shotgun (WGS) entry which is preliminary data.</text>
</comment>
<dbReference type="InterPro" id="IPR036286">
    <property type="entry name" value="LexA/Signal_pep-like_sf"/>
</dbReference>
<protein>
    <recommendedName>
        <fullName evidence="4 6">Signal peptidase I</fullName>
        <ecNumber evidence="3 6">3.4.21.89</ecNumber>
    </recommendedName>
</protein>
<dbReference type="EMBL" id="JAATJH010000001">
    <property type="protein sequence ID" value="NJC24585.1"/>
    <property type="molecule type" value="Genomic_DNA"/>
</dbReference>
<keyword evidence="9" id="KW-1185">Reference proteome</keyword>
<reference evidence="8 9" key="1">
    <citation type="submission" date="2020-03" db="EMBL/GenBank/DDBJ databases">
        <title>Genomic Encyclopedia of Type Strains, Phase IV (KMG-IV): sequencing the most valuable type-strain genomes for metagenomic binning, comparative biology and taxonomic classification.</title>
        <authorList>
            <person name="Goeker M."/>
        </authorList>
    </citation>
    <scope>NUCLEOTIDE SEQUENCE [LARGE SCALE GENOMIC DNA]</scope>
    <source>
        <strain evidence="8 9">DSM 105096</strain>
    </source>
</reference>
<evidence type="ECO:0000256" key="6">
    <source>
        <dbReference type="RuleBase" id="RU362042"/>
    </source>
</evidence>
<evidence type="ECO:0000259" key="7">
    <source>
        <dbReference type="Pfam" id="PF10502"/>
    </source>
</evidence>
<dbReference type="Pfam" id="PF10502">
    <property type="entry name" value="Peptidase_S26"/>
    <property type="match status" value="2"/>
</dbReference>
<dbReference type="InterPro" id="IPR019757">
    <property type="entry name" value="Pept_S26A_signal_pept_1_Lys-AS"/>
</dbReference>
<dbReference type="PRINTS" id="PR00727">
    <property type="entry name" value="LEADERPTASE"/>
</dbReference>